<evidence type="ECO:0000313" key="3">
    <source>
        <dbReference type="Proteomes" id="UP000001194"/>
    </source>
</evidence>
<dbReference type="GeneID" id="6070707"/>
<dbReference type="RefSeq" id="XP_001875319.1">
    <property type="nucleotide sequence ID" value="XM_001875284.1"/>
</dbReference>
<evidence type="ECO:0000256" key="1">
    <source>
        <dbReference type="SAM" id="Coils"/>
    </source>
</evidence>
<evidence type="ECO:0000313" key="2">
    <source>
        <dbReference type="EMBL" id="EDR14760.1"/>
    </source>
</evidence>
<accession>B0CRY2</accession>
<name>B0CRY2_LACBS</name>
<protein>
    <submittedName>
        <fullName evidence="2">Predicted protein</fullName>
    </submittedName>
</protein>
<feature type="coiled-coil region" evidence="1">
    <location>
        <begin position="35"/>
        <end position="69"/>
    </location>
</feature>
<dbReference type="AlphaFoldDB" id="B0CRY2"/>
<keyword evidence="1" id="KW-0175">Coiled coil</keyword>
<dbReference type="KEGG" id="lbc:LACBIDRAFT_305791"/>
<dbReference type="Proteomes" id="UP000001194">
    <property type="component" value="Unassembled WGS sequence"/>
</dbReference>
<dbReference type="InParanoid" id="B0CRY2"/>
<sequence>MPSRTISVASGVFLNTVNVSTKPTGPCWPSAHLRNEKLKADNKSLITTNDSLKCEMYDVKERLRQIEERQRETDDAVLRWEIATKVAEAFGYLLLDEGSAVSKTSKAEMARYNIDNMTELRSLSQQHRIRPNTRTPQTTAASKIYNSIPLCYRQILDYIVREKAPVYSVRAAISHPQVKKSDISVFLAPCFQQQMNPATELLQSVQDMEVVDSVSGELVPMFVEG</sequence>
<keyword evidence="3" id="KW-1185">Reference proteome</keyword>
<dbReference type="HOGENOM" id="CLU_1230120_0_0_1"/>
<reference evidence="2 3" key="1">
    <citation type="journal article" date="2008" name="Nature">
        <title>The genome of Laccaria bicolor provides insights into mycorrhizal symbiosis.</title>
        <authorList>
            <person name="Martin F."/>
            <person name="Aerts A."/>
            <person name="Ahren D."/>
            <person name="Brun A."/>
            <person name="Danchin E.G.J."/>
            <person name="Duchaussoy F."/>
            <person name="Gibon J."/>
            <person name="Kohler A."/>
            <person name="Lindquist E."/>
            <person name="Pereda V."/>
            <person name="Salamov A."/>
            <person name="Shapiro H.J."/>
            <person name="Wuyts J."/>
            <person name="Blaudez D."/>
            <person name="Buee M."/>
            <person name="Brokstein P."/>
            <person name="Canbaeck B."/>
            <person name="Cohen D."/>
            <person name="Courty P.E."/>
            <person name="Coutinho P.M."/>
            <person name="Delaruelle C."/>
            <person name="Detter J.C."/>
            <person name="Deveau A."/>
            <person name="DiFazio S."/>
            <person name="Duplessis S."/>
            <person name="Fraissinet-Tachet L."/>
            <person name="Lucic E."/>
            <person name="Frey-Klett P."/>
            <person name="Fourrey C."/>
            <person name="Feussner I."/>
            <person name="Gay G."/>
            <person name="Grimwood J."/>
            <person name="Hoegger P.J."/>
            <person name="Jain P."/>
            <person name="Kilaru S."/>
            <person name="Labbe J."/>
            <person name="Lin Y.C."/>
            <person name="Legue V."/>
            <person name="Le Tacon F."/>
            <person name="Marmeisse R."/>
            <person name="Melayah D."/>
            <person name="Montanini B."/>
            <person name="Muratet M."/>
            <person name="Nehls U."/>
            <person name="Niculita-Hirzel H."/>
            <person name="Oudot-Le Secq M.P."/>
            <person name="Peter M."/>
            <person name="Quesneville H."/>
            <person name="Rajashekar B."/>
            <person name="Reich M."/>
            <person name="Rouhier N."/>
            <person name="Schmutz J."/>
            <person name="Yin T."/>
            <person name="Chalot M."/>
            <person name="Henrissat B."/>
            <person name="Kuees U."/>
            <person name="Lucas S."/>
            <person name="Van de Peer Y."/>
            <person name="Podila G.K."/>
            <person name="Polle A."/>
            <person name="Pukkila P.J."/>
            <person name="Richardson P.M."/>
            <person name="Rouze P."/>
            <person name="Sanders I.R."/>
            <person name="Stajich J.E."/>
            <person name="Tunlid A."/>
            <person name="Tuskan G."/>
            <person name="Grigoriev I.V."/>
        </authorList>
    </citation>
    <scope>NUCLEOTIDE SEQUENCE [LARGE SCALE GENOMIC DNA]</scope>
    <source>
        <strain evidence="3">S238N-H82 / ATCC MYA-4686</strain>
    </source>
</reference>
<proteinExistence type="predicted"/>
<organism evidence="3">
    <name type="scientific">Laccaria bicolor (strain S238N-H82 / ATCC MYA-4686)</name>
    <name type="common">Bicoloured deceiver</name>
    <name type="synonym">Laccaria laccata var. bicolor</name>
    <dbReference type="NCBI Taxonomy" id="486041"/>
    <lineage>
        <taxon>Eukaryota</taxon>
        <taxon>Fungi</taxon>
        <taxon>Dikarya</taxon>
        <taxon>Basidiomycota</taxon>
        <taxon>Agaricomycotina</taxon>
        <taxon>Agaricomycetes</taxon>
        <taxon>Agaricomycetidae</taxon>
        <taxon>Agaricales</taxon>
        <taxon>Agaricineae</taxon>
        <taxon>Hydnangiaceae</taxon>
        <taxon>Laccaria</taxon>
    </lineage>
</organism>
<gene>
    <name evidence="2" type="ORF">LACBIDRAFT_305791</name>
</gene>
<dbReference type="EMBL" id="DS547092">
    <property type="protein sequence ID" value="EDR14760.1"/>
    <property type="molecule type" value="Genomic_DNA"/>
</dbReference>